<keyword evidence="7" id="KW-0676">Redox-active center</keyword>
<dbReference type="SUPFAM" id="SSF52833">
    <property type="entry name" value="Thioredoxin-like"/>
    <property type="match status" value="1"/>
</dbReference>
<keyword evidence="6" id="KW-1015">Disulfide bond</keyword>
<sequence length="75" mass="8386">MNNLTVFTKDNCIQCKMTKRFLEARGIAFEEKNVSTNPEYVDYLKAQGFQSVPVVEGANIDSIAGFRPDALQQLA</sequence>
<reference evidence="9 10" key="1">
    <citation type="submission" date="2021-11" db="EMBL/GenBank/DDBJ databases">
        <authorList>
            <person name="Depoorter E."/>
        </authorList>
    </citation>
    <scope>NUCLEOTIDE SEQUENCE [LARGE SCALE GENOMIC DNA]</scope>
    <source>
        <strain evidence="9 10">LMG 24286</strain>
    </source>
</reference>
<proteinExistence type="inferred from homology"/>
<dbReference type="InterPro" id="IPR051548">
    <property type="entry name" value="Grx-like_ET"/>
</dbReference>
<keyword evidence="5" id="KW-0249">Electron transport</keyword>
<name>A0ABM8ZC30_9LACO</name>
<evidence type="ECO:0000313" key="10">
    <source>
        <dbReference type="Proteomes" id="UP000789719"/>
    </source>
</evidence>
<dbReference type="Proteomes" id="UP000789719">
    <property type="component" value="Unassembled WGS sequence"/>
</dbReference>
<dbReference type="EMBL" id="CAKKNT010000013">
    <property type="protein sequence ID" value="CAH0418710.1"/>
    <property type="molecule type" value="Genomic_DNA"/>
</dbReference>
<dbReference type="InterPro" id="IPR011909">
    <property type="entry name" value="GlrX_NrdH"/>
</dbReference>
<evidence type="ECO:0000259" key="8">
    <source>
        <dbReference type="Pfam" id="PF00462"/>
    </source>
</evidence>
<dbReference type="RefSeq" id="WP_230098790.1">
    <property type="nucleotide sequence ID" value="NZ_CAKKNT010000013.1"/>
</dbReference>
<dbReference type="PROSITE" id="PS51354">
    <property type="entry name" value="GLUTAREDOXIN_2"/>
    <property type="match status" value="1"/>
</dbReference>
<keyword evidence="10" id="KW-1185">Reference proteome</keyword>
<dbReference type="PANTHER" id="PTHR34386:SF1">
    <property type="entry name" value="GLUTAREDOXIN-LIKE PROTEIN NRDH"/>
    <property type="match status" value="1"/>
</dbReference>
<protein>
    <recommendedName>
        <fullName evidence="3">Glutaredoxin-like protein NrdH</fullName>
    </recommendedName>
</protein>
<comment type="caution">
    <text evidence="9">The sequence shown here is derived from an EMBL/GenBank/DDBJ whole genome shotgun (WGS) entry which is preliminary data.</text>
</comment>
<comment type="function">
    <text evidence="1">Electron transport system for the ribonucleotide reductase system NrdEF.</text>
</comment>
<dbReference type="InterPro" id="IPR036249">
    <property type="entry name" value="Thioredoxin-like_sf"/>
</dbReference>
<feature type="domain" description="Glutaredoxin" evidence="8">
    <location>
        <begin position="5"/>
        <end position="55"/>
    </location>
</feature>
<keyword evidence="4" id="KW-0813">Transport</keyword>
<organism evidence="9 10">
    <name type="scientific">Periweissella ghanensis</name>
    <dbReference type="NCBI Taxonomy" id="467997"/>
    <lineage>
        <taxon>Bacteria</taxon>
        <taxon>Bacillati</taxon>
        <taxon>Bacillota</taxon>
        <taxon>Bacilli</taxon>
        <taxon>Lactobacillales</taxon>
        <taxon>Lactobacillaceae</taxon>
        <taxon>Periweissella</taxon>
    </lineage>
</organism>
<evidence type="ECO:0000256" key="5">
    <source>
        <dbReference type="ARBA" id="ARBA00022982"/>
    </source>
</evidence>
<dbReference type="NCBIfam" id="TIGR02194">
    <property type="entry name" value="GlrX_NrdH"/>
    <property type="match status" value="1"/>
</dbReference>
<evidence type="ECO:0000256" key="2">
    <source>
        <dbReference type="ARBA" id="ARBA00007787"/>
    </source>
</evidence>
<comment type="similarity">
    <text evidence="2">Belongs to the glutaredoxin family.</text>
</comment>
<evidence type="ECO:0000256" key="3">
    <source>
        <dbReference type="ARBA" id="ARBA00017945"/>
    </source>
</evidence>
<evidence type="ECO:0000256" key="7">
    <source>
        <dbReference type="ARBA" id="ARBA00023284"/>
    </source>
</evidence>
<dbReference type="InterPro" id="IPR002109">
    <property type="entry name" value="Glutaredoxin"/>
</dbReference>
<evidence type="ECO:0000256" key="1">
    <source>
        <dbReference type="ARBA" id="ARBA00002292"/>
    </source>
</evidence>
<dbReference type="Gene3D" id="3.40.30.10">
    <property type="entry name" value="Glutaredoxin"/>
    <property type="match status" value="1"/>
</dbReference>
<evidence type="ECO:0000313" key="9">
    <source>
        <dbReference type="EMBL" id="CAH0418710.1"/>
    </source>
</evidence>
<dbReference type="PANTHER" id="PTHR34386">
    <property type="entry name" value="GLUTAREDOXIN"/>
    <property type="match status" value="1"/>
</dbReference>
<gene>
    <name evidence="9" type="primary">nrdH_2</name>
    <name evidence="9" type="ORF">WGH24286_01141</name>
</gene>
<evidence type="ECO:0000256" key="6">
    <source>
        <dbReference type="ARBA" id="ARBA00023157"/>
    </source>
</evidence>
<evidence type="ECO:0000256" key="4">
    <source>
        <dbReference type="ARBA" id="ARBA00022448"/>
    </source>
</evidence>
<dbReference type="Pfam" id="PF00462">
    <property type="entry name" value="Glutaredoxin"/>
    <property type="match status" value="1"/>
</dbReference>
<accession>A0ABM8ZC30</accession>
<dbReference type="CDD" id="cd02976">
    <property type="entry name" value="NrdH"/>
    <property type="match status" value="1"/>
</dbReference>